<protein>
    <submittedName>
        <fullName evidence="1">Uncharacterized protein</fullName>
    </submittedName>
</protein>
<evidence type="ECO:0000313" key="2">
    <source>
        <dbReference type="Proteomes" id="UP001443914"/>
    </source>
</evidence>
<organism evidence="1 2">
    <name type="scientific">Saponaria officinalis</name>
    <name type="common">Common soapwort</name>
    <name type="synonym">Lychnis saponaria</name>
    <dbReference type="NCBI Taxonomy" id="3572"/>
    <lineage>
        <taxon>Eukaryota</taxon>
        <taxon>Viridiplantae</taxon>
        <taxon>Streptophyta</taxon>
        <taxon>Embryophyta</taxon>
        <taxon>Tracheophyta</taxon>
        <taxon>Spermatophyta</taxon>
        <taxon>Magnoliopsida</taxon>
        <taxon>eudicotyledons</taxon>
        <taxon>Gunneridae</taxon>
        <taxon>Pentapetalae</taxon>
        <taxon>Caryophyllales</taxon>
        <taxon>Caryophyllaceae</taxon>
        <taxon>Caryophylleae</taxon>
        <taxon>Saponaria</taxon>
    </lineage>
</organism>
<proteinExistence type="predicted"/>
<dbReference type="EMBL" id="JBDFQZ010000002">
    <property type="protein sequence ID" value="KAK9748504.1"/>
    <property type="molecule type" value="Genomic_DNA"/>
</dbReference>
<name>A0AAW1MJT3_SAPOF</name>
<sequence>MVTLIAKHLKIDDPQGLFPLIGSPSYDFNGLRSVHMLSLLDLTLPSYYWHYGPRSIFYMRLPRAADSPLSSGPTARDFFVAPDADLAPAIAPDQGLGNAIFFPGEADYANGNAPVRRCARERSIRARLSLPSSAPTCTYAPTTID</sequence>
<gene>
    <name evidence="1" type="ORF">RND81_02G062100</name>
</gene>
<evidence type="ECO:0000313" key="1">
    <source>
        <dbReference type="EMBL" id="KAK9748504.1"/>
    </source>
</evidence>
<dbReference type="Proteomes" id="UP001443914">
    <property type="component" value="Unassembled WGS sequence"/>
</dbReference>
<comment type="caution">
    <text evidence="1">The sequence shown here is derived from an EMBL/GenBank/DDBJ whole genome shotgun (WGS) entry which is preliminary data.</text>
</comment>
<keyword evidence="2" id="KW-1185">Reference proteome</keyword>
<reference evidence="1" key="1">
    <citation type="submission" date="2024-03" db="EMBL/GenBank/DDBJ databases">
        <title>WGS assembly of Saponaria officinalis var. Norfolk2.</title>
        <authorList>
            <person name="Jenkins J."/>
            <person name="Shu S."/>
            <person name="Grimwood J."/>
            <person name="Barry K."/>
            <person name="Goodstein D."/>
            <person name="Schmutz J."/>
            <person name="Leebens-Mack J."/>
            <person name="Osbourn A."/>
        </authorList>
    </citation>
    <scope>NUCLEOTIDE SEQUENCE [LARGE SCALE GENOMIC DNA]</scope>
    <source>
        <strain evidence="1">JIC</strain>
    </source>
</reference>
<dbReference type="AlphaFoldDB" id="A0AAW1MJT3"/>
<accession>A0AAW1MJT3</accession>